<dbReference type="InterPro" id="IPR000719">
    <property type="entry name" value="Prot_kinase_dom"/>
</dbReference>
<dbReference type="EMBL" id="ML170193">
    <property type="protein sequence ID" value="TDL19868.1"/>
    <property type="molecule type" value="Genomic_DNA"/>
</dbReference>
<dbReference type="PROSITE" id="PS00107">
    <property type="entry name" value="PROTEIN_KINASE_ATP"/>
    <property type="match status" value="1"/>
</dbReference>
<dbReference type="PROSITE" id="PS50011">
    <property type="entry name" value="PROTEIN_KINASE_DOM"/>
    <property type="match status" value="1"/>
</dbReference>
<proteinExistence type="predicted"/>
<dbReference type="InterPro" id="IPR011009">
    <property type="entry name" value="Kinase-like_dom_sf"/>
</dbReference>
<feature type="binding site" evidence="1">
    <location>
        <position position="76"/>
    </location>
    <ligand>
        <name>ATP</name>
        <dbReference type="ChEBI" id="CHEBI:30616"/>
    </ligand>
</feature>
<evidence type="ECO:0000313" key="3">
    <source>
        <dbReference type="EMBL" id="TDL19868.1"/>
    </source>
</evidence>
<keyword evidence="1" id="KW-0067">ATP-binding</keyword>
<feature type="domain" description="Protein kinase" evidence="2">
    <location>
        <begin position="49"/>
        <end position="315"/>
    </location>
</feature>
<evidence type="ECO:0000259" key="2">
    <source>
        <dbReference type="PROSITE" id="PS50011"/>
    </source>
</evidence>
<dbReference type="AlphaFoldDB" id="A0A4Y7PXY3"/>
<dbReference type="InterPro" id="IPR051681">
    <property type="entry name" value="Ser/Thr_Kinases-Pseudokinases"/>
</dbReference>
<dbReference type="InterPro" id="IPR001245">
    <property type="entry name" value="Ser-Thr/Tyr_kinase_cat_dom"/>
</dbReference>
<name>A0A4Y7PXY3_9AGAM</name>
<keyword evidence="4" id="KW-1185">Reference proteome</keyword>
<dbReference type="Pfam" id="PF07714">
    <property type="entry name" value="PK_Tyr_Ser-Thr"/>
    <property type="match status" value="1"/>
</dbReference>
<dbReference type="PROSITE" id="PS00109">
    <property type="entry name" value="PROTEIN_KINASE_TYR"/>
    <property type="match status" value="1"/>
</dbReference>
<evidence type="ECO:0000313" key="4">
    <source>
        <dbReference type="Proteomes" id="UP000294933"/>
    </source>
</evidence>
<dbReference type="VEuPathDB" id="FungiDB:BD410DRAFT_773558"/>
<dbReference type="InterPro" id="IPR017441">
    <property type="entry name" value="Protein_kinase_ATP_BS"/>
</dbReference>
<dbReference type="STRING" id="50990.A0A4Y7PXY3"/>
<dbReference type="OrthoDB" id="4062651at2759"/>
<keyword evidence="3" id="KW-0808">Transferase</keyword>
<dbReference type="InterPro" id="IPR008266">
    <property type="entry name" value="Tyr_kinase_AS"/>
</dbReference>
<keyword evidence="1" id="KW-0547">Nucleotide-binding</keyword>
<dbReference type="Proteomes" id="UP000294933">
    <property type="component" value="Unassembled WGS sequence"/>
</dbReference>
<dbReference type="GO" id="GO:0004674">
    <property type="term" value="F:protein serine/threonine kinase activity"/>
    <property type="evidence" value="ECO:0007669"/>
    <property type="project" value="TreeGrafter"/>
</dbReference>
<organism evidence="3 4">
    <name type="scientific">Rickenella mellea</name>
    <dbReference type="NCBI Taxonomy" id="50990"/>
    <lineage>
        <taxon>Eukaryota</taxon>
        <taxon>Fungi</taxon>
        <taxon>Dikarya</taxon>
        <taxon>Basidiomycota</taxon>
        <taxon>Agaricomycotina</taxon>
        <taxon>Agaricomycetes</taxon>
        <taxon>Hymenochaetales</taxon>
        <taxon>Rickenellaceae</taxon>
        <taxon>Rickenella</taxon>
    </lineage>
</organism>
<keyword evidence="3" id="KW-0418">Kinase</keyword>
<reference evidence="3 4" key="1">
    <citation type="submission" date="2018-06" db="EMBL/GenBank/DDBJ databases">
        <title>A transcriptomic atlas of mushroom development highlights an independent origin of complex multicellularity.</title>
        <authorList>
            <consortium name="DOE Joint Genome Institute"/>
            <person name="Krizsan K."/>
            <person name="Almasi E."/>
            <person name="Merenyi Z."/>
            <person name="Sahu N."/>
            <person name="Viragh M."/>
            <person name="Koszo T."/>
            <person name="Mondo S."/>
            <person name="Kiss B."/>
            <person name="Balint B."/>
            <person name="Kues U."/>
            <person name="Barry K."/>
            <person name="Hegedus J.C."/>
            <person name="Henrissat B."/>
            <person name="Johnson J."/>
            <person name="Lipzen A."/>
            <person name="Ohm R."/>
            <person name="Nagy I."/>
            <person name="Pangilinan J."/>
            <person name="Yan J."/>
            <person name="Xiong Y."/>
            <person name="Grigoriev I.V."/>
            <person name="Hibbett D.S."/>
            <person name="Nagy L.G."/>
        </authorList>
    </citation>
    <scope>NUCLEOTIDE SEQUENCE [LARGE SCALE GENOMIC DNA]</scope>
    <source>
        <strain evidence="3 4">SZMC22713</strain>
    </source>
</reference>
<dbReference type="SUPFAM" id="SSF56112">
    <property type="entry name" value="Protein kinase-like (PK-like)"/>
    <property type="match status" value="1"/>
</dbReference>
<dbReference type="PANTHER" id="PTHR44329">
    <property type="entry name" value="SERINE/THREONINE-PROTEIN KINASE TNNI3K-RELATED"/>
    <property type="match status" value="1"/>
</dbReference>
<gene>
    <name evidence="3" type="ORF">BD410DRAFT_773558</name>
</gene>
<evidence type="ECO:0000256" key="1">
    <source>
        <dbReference type="PROSITE-ProRule" id="PRU10141"/>
    </source>
</evidence>
<dbReference type="PIRSF" id="PIRSF000654">
    <property type="entry name" value="Integrin-linked_kinase"/>
    <property type="match status" value="1"/>
</dbReference>
<dbReference type="Gene3D" id="1.10.510.10">
    <property type="entry name" value="Transferase(Phosphotransferase) domain 1"/>
    <property type="match status" value="1"/>
</dbReference>
<sequence>MNLLVSSTREGPFAGDSNFYRKARSLQRKLHESSGLFPSELYIEGVELQYDGRQVGHGGFADIFKGLWNASPVAIKRLRSHVDHAKAREALFREAFTWEHLNHPRILPFLGLDFDSFPTYLPCIVTPWMENGTILQHIKRNVLPIESIETLLLEITQGLAYLHDKEVVHGDIRGNNILIDECWHVRLADFGLTGFTNETLRTVSSINHAGSARWMAPELHNPERAGLDRFVRTKASDIYALGCTILEIYTGNVPFSDVPEEGAVAMHVTYHSLRPERPPEISIDRWSLMEDCWRQDHLKRSTVALVLKHMEDMNFGVSVEENGDSN</sequence>
<protein>
    <submittedName>
        <fullName evidence="3">Kinase-like protein</fullName>
    </submittedName>
</protein>
<dbReference type="GO" id="GO:0005524">
    <property type="term" value="F:ATP binding"/>
    <property type="evidence" value="ECO:0007669"/>
    <property type="project" value="UniProtKB-UniRule"/>
</dbReference>
<accession>A0A4Y7PXY3</accession>